<keyword evidence="1" id="KW-0521">NADP</keyword>
<dbReference type="Proteomes" id="UP001355207">
    <property type="component" value="Chromosome 5"/>
</dbReference>
<dbReference type="RefSeq" id="XP_066076367.1">
    <property type="nucleotide sequence ID" value="XM_066220270.1"/>
</dbReference>
<dbReference type="InterPro" id="IPR001509">
    <property type="entry name" value="Epimerase_deHydtase"/>
</dbReference>
<evidence type="ECO:0000313" key="5">
    <source>
        <dbReference type="Proteomes" id="UP001355207"/>
    </source>
</evidence>
<dbReference type="Gene3D" id="3.90.25.10">
    <property type="entry name" value="UDP-galactose 4-epimerase, domain 1"/>
    <property type="match status" value="1"/>
</dbReference>
<feature type="domain" description="NAD-dependent epimerase/dehydratase" evidence="3">
    <location>
        <begin position="19"/>
        <end position="227"/>
    </location>
</feature>
<dbReference type="InterPro" id="IPR036291">
    <property type="entry name" value="NAD(P)-bd_dom_sf"/>
</dbReference>
<dbReference type="Pfam" id="PF01370">
    <property type="entry name" value="Epimerase"/>
    <property type="match status" value="1"/>
</dbReference>
<keyword evidence="5" id="KW-1185">Reference proteome</keyword>
<reference evidence="4 5" key="1">
    <citation type="submission" date="2024-01" db="EMBL/GenBank/DDBJ databases">
        <title>Comparative genomics of Cryptococcus and Kwoniella reveals pathogenesis evolution and contrasting modes of karyotype evolution via chromosome fusion or intercentromeric recombination.</title>
        <authorList>
            <person name="Coelho M.A."/>
            <person name="David-Palma M."/>
            <person name="Shea T."/>
            <person name="Bowers K."/>
            <person name="McGinley-Smith S."/>
            <person name="Mohammad A.W."/>
            <person name="Gnirke A."/>
            <person name="Yurkov A.M."/>
            <person name="Nowrousian M."/>
            <person name="Sun S."/>
            <person name="Cuomo C.A."/>
            <person name="Heitman J."/>
        </authorList>
    </citation>
    <scope>NUCLEOTIDE SEQUENCE [LARGE SCALE GENOMIC DNA]</scope>
    <source>
        <strain evidence="4 5">CBS 6074</strain>
    </source>
</reference>
<proteinExistence type="predicted"/>
<dbReference type="Gene3D" id="3.40.50.720">
    <property type="entry name" value="NAD(P)-binding Rossmann-like Domain"/>
    <property type="match status" value="1"/>
</dbReference>
<dbReference type="GeneID" id="91095199"/>
<protein>
    <recommendedName>
        <fullName evidence="3">NAD-dependent epimerase/dehydratase domain-containing protein</fullName>
    </recommendedName>
</protein>
<dbReference type="PANTHER" id="PTHR43103">
    <property type="entry name" value="NUCLEOSIDE-DIPHOSPHATE-SUGAR EPIMERASE"/>
    <property type="match status" value="1"/>
</dbReference>
<dbReference type="PANTHER" id="PTHR43103:SF3">
    <property type="entry name" value="ADP-L-GLYCERO-D-MANNO-HEPTOSE-6-EPIMERASE"/>
    <property type="match status" value="1"/>
</dbReference>
<dbReference type="AlphaFoldDB" id="A0AAX4JXK6"/>
<evidence type="ECO:0000256" key="2">
    <source>
        <dbReference type="ARBA" id="ARBA00023277"/>
    </source>
</evidence>
<gene>
    <name evidence="4" type="ORF">L201_004529</name>
</gene>
<sequence length="363" mass="40185">MSSIPTYDSLELPSFVETALVTGAGGFVGQKLVLLLLKLYPNLRIIATDIIEPPSHNVNDNKRLRNVKADLNKPEQLKDLFESEKIGVVFALHGIMSGGSEQNFDLGYSVNLDSHRSLLKATHQHAELTLKPEQPRPIYVFASSLAVYGQVTPKSIVNPKTKPVIPESSYGVQKHAIEMIVYDYGRKGYLDTRTVRLVTVTVRPGEPSSAASSYISGMIREPLQGKESLCPIANSLEDKELDYYLTWVGKTKTVIRNILFAAILDGKKLVEIVPERIVNLPGIQITPRQIIETLIKYGGKDKLKLIKFEKDPKVIAICDTWAGEFDNTDAVNLGFQVDDSKDGYDQAVKDFIDEELGGKVAQA</sequence>
<organism evidence="4 5">
    <name type="scientific">Kwoniella dendrophila CBS 6074</name>
    <dbReference type="NCBI Taxonomy" id="1295534"/>
    <lineage>
        <taxon>Eukaryota</taxon>
        <taxon>Fungi</taxon>
        <taxon>Dikarya</taxon>
        <taxon>Basidiomycota</taxon>
        <taxon>Agaricomycotina</taxon>
        <taxon>Tremellomycetes</taxon>
        <taxon>Tremellales</taxon>
        <taxon>Cryptococcaceae</taxon>
        <taxon>Kwoniella</taxon>
    </lineage>
</organism>
<evidence type="ECO:0000259" key="3">
    <source>
        <dbReference type="Pfam" id="PF01370"/>
    </source>
</evidence>
<name>A0AAX4JXK6_9TREE</name>
<evidence type="ECO:0000313" key="4">
    <source>
        <dbReference type="EMBL" id="WWC89604.1"/>
    </source>
</evidence>
<accession>A0AAX4JXK6</accession>
<evidence type="ECO:0000256" key="1">
    <source>
        <dbReference type="ARBA" id="ARBA00022857"/>
    </source>
</evidence>
<dbReference type="SUPFAM" id="SSF51735">
    <property type="entry name" value="NAD(P)-binding Rossmann-fold domains"/>
    <property type="match status" value="1"/>
</dbReference>
<keyword evidence="2" id="KW-0119">Carbohydrate metabolism</keyword>
<dbReference type="EMBL" id="CP144102">
    <property type="protein sequence ID" value="WWC89604.1"/>
    <property type="molecule type" value="Genomic_DNA"/>
</dbReference>